<keyword evidence="2" id="KW-1185">Reference proteome</keyword>
<sequence length="315" mass="35366">MTSPALLTLPSPGDLDSPLLEIGLDLTIYAERLSVPEWEAVLDIYRKYAPADVWTKVKASPDIGFNRLPAGDYINAPLSDDATFPFLHRIRHRTIRGWRTEFRIWDGKLSQGWSACIYRLAHQANEPEHAFYRFLFPWDTAPALVASLANELGKHIQYLSGHAGFCHLYDPYFKTAAFAQIFPWAKRYWAVDVEDLNAALPFMHNGMKAISWLTFIGAKFLADPKLAPQRQSLKTIPGAVLKPCGSGALLQLGEKPILGDRHRREPELASYFAAGSLLDPVLLTDITEFEGPFAERACTVDWIHRFAAPKAWTSA</sequence>
<dbReference type="InterPro" id="IPR021815">
    <property type="entry name" value="TsiV"/>
</dbReference>
<dbReference type="EMBL" id="JAVIIV010000023">
    <property type="protein sequence ID" value="MDX8488806.1"/>
    <property type="molecule type" value="Genomic_DNA"/>
</dbReference>
<reference evidence="1 2" key="1">
    <citation type="submission" date="2023-08" db="EMBL/GenBank/DDBJ databases">
        <title>Implementing the SeqCode for naming new Mesorhizobium species isolated from Vachellia karroo root nodules.</title>
        <authorList>
            <person name="Van Lill M."/>
        </authorList>
    </citation>
    <scope>NUCLEOTIDE SEQUENCE [LARGE SCALE GENOMIC DNA]</scope>
    <source>
        <strain evidence="1 2">VK2B</strain>
    </source>
</reference>
<dbReference type="Proteomes" id="UP001280156">
    <property type="component" value="Unassembled WGS sequence"/>
</dbReference>
<dbReference type="RefSeq" id="WP_320298722.1">
    <property type="nucleotide sequence ID" value="NZ_JAVIIU010000019.1"/>
</dbReference>
<protein>
    <submittedName>
        <fullName evidence="1">DUF3396 domain-containing protein</fullName>
    </submittedName>
</protein>
<evidence type="ECO:0000313" key="2">
    <source>
        <dbReference type="Proteomes" id="UP001280156"/>
    </source>
</evidence>
<accession>A0ABU4YP89</accession>
<evidence type="ECO:0000313" key="1">
    <source>
        <dbReference type="EMBL" id="MDX8488806.1"/>
    </source>
</evidence>
<gene>
    <name evidence="1" type="ORF">RFM52_26920</name>
</gene>
<name>A0ABU4YP89_9HYPH</name>
<organism evidence="1 2">
    <name type="scientific">Mesorhizobium humile</name>
    <dbReference type="NCBI Taxonomy" id="3072313"/>
    <lineage>
        <taxon>Bacteria</taxon>
        <taxon>Pseudomonadati</taxon>
        <taxon>Pseudomonadota</taxon>
        <taxon>Alphaproteobacteria</taxon>
        <taxon>Hyphomicrobiales</taxon>
        <taxon>Phyllobacteriaceae</taxon>
        <taxon>Mesorhizobium</taxon>
    </lineage>
</organism>
<dbReference type="Pfam" id="PF11876">
    <property type="entry name" value="TsiV"/>
    <property type="match status" value="1"/>
</dbReference>
<proteinExistence type="predicted"/>
<comment type="caution">
    <text evidence="1">The sequence shown here is derived from an EMBL/GenBank/DDBJ whole genome shotgun (WGS) entry which is preliminary data.</text>
</comment>